<evidence type="ECO:0000313" key="1">
    <source>
        <dbReference type="EMBL" id="MEQ2185908.1"/>
    </source>
</evidence>
<dbReference type="Proteomes" id="UP001476798">
    <property type="component" value="Unassembled WGS sequence"/>
</dbReference>
<accession>A0ABV0PR96</accession>
<evidence type="ECO:0000313" key="2">
    <source>
        <dbReference type="Proteomes" id="UP001476798"/>
    </source>
</evidence>
<proteinExistence type="predicted"/>
<dbReference type="EMBL" id="JAHRIO010082369">
    <property type="protein sequence ID" value="MEQ2185908.1"/>
    <property type="molecule type" value="Genomic_DNA"/>
</dbReference>
<comment type="caution">
    <text evidence="1">The sequence shown here is derived from an EMBL/GenBank/DDBJ whole genome shotgun (WGS) entry which is preliminary data.</text>
</comment>
<keyword evidence="2" id="KW-1185">Reference proteome</keyword>
<name>A0ABV0PR96_9TELE</name>
<organism evidence="1 2">
    <name type="scientific">Goodea atripinnis</name>
    <dbReference type="NCBI Taxonomy" id="208336"/>
    <lineage>
        <taxon>Eukaryota</taxon>
        <taxon>Metazoa</taxon>
        <taxon>Chordata</taxon>
        <taxon>Craniata</taxon>
        <taxon>Vertebrata</taxon>
        <taxon>Euteleostomi</taxon>
        <taxon>Actinopterygii</taxon>
        <taxon>Neopterygii</taxon>
        <taxon>Teleostei</taxon>
        <taxon>Neoteleostei</taxon>
        <taxon>Acanthomorphata</taxon>
        <taxon>Ovalentaria</taxon>
        <taxon>Atherinomorphae</taxon>
        <taxon>Cyprinodontiformes</taxon>
        <taxon>Goodeidae</taxon>
        <taxon>Goodea</taxon>
    </lineage>
</organism>
<gene>
    <name evidence="1" type="ORF">GOODEAATRI_022944</name>
</gene>
<protein>
    <submittedName>
        <fullName evidence="1">Uncharacterized protein</fullName>
    </submittedName>
</protein>
<reference evidence="1 2" key="1">
    <citation type="submission" date="2021-06" db="EMBL/GenBank/DDBJ databases">
        <authorList>
            <person name="Palmer J.M."/>
        </authorList>
    </citation>
    <scope>NUCLEOTIDE SEQUENCE [LARGE SCALE GENOMIC DNA]</scope>
    <source>
        <strain evidence="1 2">GA_2019</strain>
        <tissue evidence="1">Muscle</tissue>
    </source>
</reference>
<sequence>MSRRSRWVLELDSYDYAITHRQGKQHANADALSRHPSTDTQDKAVQCITVAQDAAQNSTVSKLHQKSQYDKNVVFHPHVPGNLVLGSCSPSLTALSGALPFRPPDPPRVPSGIVQPPFTTSAGETTPLLVSLTRLHQLKGSVPAAPSPVAQPVVSCSGRMIRQPLKYKDFVT</sequence>